<dbReference type="Proteomes" id="UP000569914">
    <property type="component" value="Unassembled WGS sequence"/>
</dbReference>
<dbReference type="InterPro" id="IPR036514">
    <property type="entry name" value="SGNH_hydro_sf"/>
</dbReference>
<dbReference type="CDD" id="cd01823">
    <property type="entry name" value="SEST_like"/>
    <property type="match status" value="1"/>
</dbReference>
<proteinExistence type="predicted"/>
<keyword evidence="3" id="KW-1133">Transmembrane helix</keyword>
<dbReference type="PANTHER" id="PTHR37981:SF1">
    <property type="entry name" value="SGNH HYDROLASE-TYPE ESTERASE DOMAIN-CONTAINING PROTEIN"/>
    <property type="match status" value="1"/>
</dbReference>
<comment type="caution">
    <text evidence="5">The sequence shown here is derived from an EMBL/GenBank/DDBJ whole genome shotgun (WGS) entry which is preliminary data.</text>
</comment>
<evidence type="ECO:0000313" key="6">
    <source>
        <dbReference type="Proteomes" id="UP000569914"/>
    </source>
</evidence>
<dbReference type="GO" id="GO:0019433">
    <property type="term" value="P:triglyceride catabolic process"/>
    <property type="evidence" value="ECO:0007669"/>
    <property type="project" value="TreeGrafter"/>
</dbReference>
<dbReference type="SUPFAM" id="SSF52266">
    <property type="entry name" value="SGNH hydrolase"/>
    <property type="match status" value="1"/>
</dbReference>
<accession>A0A7Y9IE84</accession>
<evidence type="ECO:0000259" key="4">
    <source>
        <dbReference type="Pfam" id="PF13472"/>
    </source>
</evidence>
<keyword evidence="6" id="KW-1185">Reference proteome</keyword>
<evidence type="ECO:0000313" key="5">
    <source>
        <dbReference type="EMBL" id="NYE74918.1"/>
    </source>
</evidence>
<feature type="disulfide bond" evidence="2">
    <location>
        <begin position="119"/>
        <end position="145"/>
    </location>
</feature>
<feature type="transmembrane region" description="Helical" evidence="3">
    <location>
        <begin position="21"/>
        <end position="44"/>
    </location>
</feature>
<dbReference type="InterPro" id="IPR037460">
    <property type="entry name" value="SEST-like"/>
</dbReference>
<reference evidence="5 6" key="1">
    <citation type="submission" date="2020-07" db="EMBL/GenBank/DDBJ databases">
        <title>Sequencing the genomes of 1000 actinobacteria strains.</title>
        <authorList>
            <person name="Klenk H.-P."/>
        </authorList>
    </citation>
    <scope>NUCLEOTIDE SEQUENCE [LARGE SCALE GENOMIC DNA]</scope>
    <source>
        <strain evidence="5 6">DSM 22083</strain>
    </source>
</reference>
<dbReference type="InterPro" id="IPR013830">
    <property type="entry name" value="SGNH_hydro"/>
</dbReference>
<name>A0A7Y9IE84_9ACTN</name>
<dbReference type="EMBL" id="JACCBU010000001">
    <property type="protein sequence ID" value="NYE74918.1"/>
    <property type="molecule type" value="Genomic_DNA"/>
</dbReference>
<organism evidence="5 6">
    <name type="scientific">Microlunatus parietis</name>
    <dbReference type="NCBI Taxonomy" id="682979"/>
    <lineage>
        <taxon>Bacteria</taxon>
        <taxon>Bacillati</taxon>
        <taxon>Actinomycetota</taxon>
        <taxon>Actinomycetes</taxon>
        <taxon>Propionibacteriales</taxon>
        <taxon>Propionibacteriaceae</taxon>
        <taxon>Microlunatus</taxon>
    </lineage>
</organism>
<keyword evidence="3" id="KW-0812">Transmembrane</keyword>
<dbReference type="RefSeq" id="WP_179757509.1">
    <property type="nucleotide sequence ID" value="NZ_JACCBU010000001.1"/>
</dbReference>
<gene>
    <name evidence="5" type="ORF">BKA15_006247</name>
</gene>
<feature type="domain" description="SGNH hydrolase-type esterase" evidence="4">
    <location>
        <begin position="80"/>
        <end position="341"/>
    </location>
</feature>
<evidence type="ECO:0000256" key="3">
    <source>
        <dbReference type="SAM" id="Phobius"/>
    </source>
</evidence>
<evidence type="ECO:0000256" key="2">
    <source>
        <dbReference type="PIRSR" id="PIRSR637460-2"/>
    </source>
</evidence>
<dbReference type="GO" id="GO:0004806">
    <property type="term" value="F:triacylglycerol lipase activity"/>
    <property type="evidence" value="ECO:0007669"/>
    <property type="project" value="TreeGrafter"/>
</dbReference>
<feature type="active site" evidence="1">
    <location>
        <position position="333"/>
    </location>
</feature>
<keyword evidence="2" id="KW-1015">Disulfide bond</keyword>
<keyword evidence="3" id="KW-0472">Membrane</keyword>
<feature type="disulfide bond" evidence="2">
    <location>
        <begin position="195"/>
        <end position="209"/>
    </location>
</feature>
<dbReference type="Gene3D" id="3.40.50.1110">
    <property type="entry name" value="SGNH hydrolase"/>
    <property type="match status" value="1"/>
</dbReference>
<dbReference type="PANTHER" id="PTHR37981">
    <property type="entry name" value="LIPASE 2"/>
    <property type="match status" value="1"/>
</dbReference>
<sequence length="354" mass="38261">MINTWRTRQGRTDRGTGALEYVAAIATGAVLIIGIALAGIGGQLQAMAAEAICSITRQANCVNRLTLTPYQQALTGKYVALGDSFASGEGAWDYEEGTDYDDRDDLWPFNNDDEDHNRCHRSKNAYAQILAADNDFAGGSGFVACSGAVIDDFTRPNGDNTGEDPQLAALNDDTSLVTLSVGGNDLGFADVLRDCVINGEGGVGMIDSCQEKHDQRISERLPELRSELVELYQKARQKAPNARIIVVGYPPLFVEDPDDDYGNLLFAEDQEWMNERAGDLNAVLASAAAEASVEFVDPTDAFRGHGLGSDDPWFNDLDWGGPGLMLVDPSSFHPNAKGHAAFAKLIQQQLEDPR</sequence>
<feature type="active site" description="Nucleophile" evidence="1">
    <location>
        <position position="84"/>
    </location>
</feature>
<dbReference type="AlphaFoldDB" id="A0A7Y9IE84"/>
<protein>
    <submittedName>
        <fullName evidence="5">Lysophospholipase L1-like esterase</fullName>
    </submittedName>
</protein>
<dbReference type="Pfam" id="PF13472">
    <property type="entry name" value="Lipase_GDSL_2"/>
    <property type="match status" value="1"/>
</dbReference>
<evidence type="ECO:0000256" key="1">
    <source>
        <dbReference type="PIRSR" id="PIRSR637460-1"/>
    </source>
</evidence>